<dbReference type="Pfam" id="PF11209">
    <property type="entry name" value="LmeA"/>
    <property type="match status" value="1"/>
</dbReference>
<dbReference type="AlphaFoldDB" id="Q1AVK9"/>
<dbReference type="Proteomes" id="UP000006637">
    <property type="component" value="Chromosome"/>
</dbReference>
<dbReference type="KEGG" id="rxy:Rxyl_1607"/>
<dbReference type="InterPro" id="IPR021373">
    <property type="entry name" value="DUF2993"/>
</dbReference>
<organism evidence="1 2">
    <name type="scientific">Rubrobacter xylanophilus (strain DSM 9941 / JCM 11954 / NBRC 16129 / PRD-1)</name>
    <dbReference type="NCBI Taxonomy" id="266117"/>
    <lineage>
        <taxon>Bacteria</taxon>
        <taxon>Bacillati</taxon>
        <taxon>Actinomycetota</taxon>
        <taxon>Rubrobacteria</taxon>
        <taxon>Rubrobacterales</taxon>
        <taxon>Rubrobacteraceae</taxon>
        <taxon>Rubrobacter</taxon>
    </lineage>
</organism>
<dbReference type="OrthoDB" id="5242941at2"/>
<reference evidence="1 2" key="1">
    <citation type="submission" date="2006-06" db="EMBL/GenBank/DDBJ databases">
        <title>Complete sequence of Rubrobacter xylanophilus DSM 9941.</title>
        <authorList>
            <consortium name="US DOE Joint Genome Institute"/>
            <person name="Copeland A."/>
            <person name="Lucas S."/>
            <person name="Lapidus A."/>
            <person name="Barry K."/>
            <person name="Detter J.C."/>
            <person name="Glavina del Rio T."/>
            <person name="Hammon N."/>
            <person name="Israni S."/>
            <person name="Dalin E."/>
            <person name="Tice H."/>
            <person name="Pitluck S."/>
            <person name="Munk A.C."/>
            <person name="Brettin T."/>
            <person name="Bruce D."/>
            <person name="Han C."/>
            <person name="Tapia R."/>
            <person name="Gilna P."/>
            <person name="Schmutz J."/>
            <person name="Larimer F."/>
            <person name="Land M."/>
            <person name="Hauser L."/>
            <person name="Kyrpides N."/>
            <person name="Lykidis A."/>
            <person name="da Costa M.S."/>
            <person name="Rainey F.A."/>
            <person name="Empadinhas N."/>
            <person name="Jolivet E."/>
            <person name="Battista J.R."/>
            <person name="Richardson P."/>
        </authorList>
    </citation>
    <scope>NUCLEOTIDE SEQUENCE [LARGE SCALE GENOMIC DNA]</scope>
    <source>
        <strain evidence="2">DSM 9941 / NBRC 16129 / PRD-1</strain>
    </source>
</reference>
<evidence type="ECO:0000313" key="1">
    <source>
        <dbReference type="EMBL" id="ABG04569.1"/>
    </source>
</evidence>
<dbReference type="EMBL" id="CP000386">
    <property type="protein sequence ID" value="ABG04569.1"/>
    <property type="molecule type" value="Genomic_DNA"/>
</dbReference>
<dbReference type="STRING" id="266117.Rxyl_1607"/>
<protein>
    <recommendedName>
        <fullName evidence="3">DUF2993 domain-containing protein</fullName>
    </recommendedName>
</protein>
<keyword evidence="2" id="KW-1185">Reference proteome</keyword>
<gene>
    <name evidence="1" type="ordered locus">Rxyl_1607</name>
</gene>
<sequence length="239" mass="25836">MHRAVSSVAGAAFSLGVLAVLALLAGAYTFLPGVVEGVVARSVQDWLNLERAPEVRLESDPPPAMLLGEFSGGRVVMEGAEFGGLRTRRVEVELEPFRLRVLRSLREGELVPERPIAGDLRVVVAEEEISRVARLDSRVSRVDLRPGAVFVGSDVEVLGNELPFAVRGELSVRGGSLVFAPRSVYIAGAPLPQRVSRRMLEGVSFVYRLEGFPEGTRIGEVRSLDGRLLLTGRIEGLLG</sequence>
<name>Q1AVK9_RUBXD</name>
<dbReference type="HOGENOM" id="CLU_1160391_0_0_11"/>
<evidence type="ECO:0000313" key="2">
    <source>
        <dbReference type="Proteomes" id="UP000006637"/>
    </source>
</evidence>
<accession>Q1AVK9</accession>
<proteinExistence type="predicted"/>
<evidence type="ECO:0008006" key="3">
    <source>
        <dbReference type="Google" id="ProtNLM"/>
    </source>
</evidence>